<comment type="caution">
    <text evidence="1">The sequence shown here is derived from an EMBL/GenBank/DDBJ whole genome shotgun (WGS) entry which is preliminary data.</text>
</comment>
<proteinExistence type="predicted"/>
<evidence type="ECO:0000313" key="2">
    <source>
        <dbReference type="Proteomes" id="UP000658733"/>
    </source>
</evidence>
<organism evidence="1 2">
    <name type="scientific">Methanobrevibacter arboriphilus</name>
    <dbReference type="NCBI Taxonomy" id="39441"/>
    <lineage>
        <taxon>Archaea</taxon>
        <taxon>Methanobacteriati</taxon>
        <taxon>Methanobacteriota</taxon>
        <taxon>Methanomada group</taxon>
        <taxon>Methanobacteria</taxon>
        <taxon>Methanobacteriales</taxon>
        <taxon>Methanobacteriaceae</taxon>
        <taxon>Methanobrevibacter</taxon>
    </lineage>
</organism>
<evidence type="ECO:0000313" key="1">
    <source>
        <dbReference type="EMBL" id="MBF4469454.1"/>
    </source>
</evidence>
<dbReference type="Proteomes" id="UP000658733">
    <property type="component" value="Unassembled WGS sequence"/>
</dbReference>
<name>A0A843AFH5_METAZ</name>
<gene>
    <name evidence="1" type="ORF">ISP01_08640</name>
</gene>
<accession>A0A843AFH5</accession>
<dbReference type="RefSeq" id="WP_278523960.1">
    <property type="nucleotide sequence ID" value="NZ_JADIIN010000068.1"/>
</dbReference>
<protein>
    <submittedName>
        <fullName evidence="1">Uncharacterized protein</fullName>
    </submittedName>
</protein>
<reference evidence="1" key="1">
    <citation type="submission" date="2020-10" db="EMBL/GenBank/DDBJ databases">
        <title>Dehalococcoides mccartyi of a TCE/Cr reducing biochatode.</title>
        <authorList>
            <person name="Matturro B."/>
        </authorList>
    </citation>
    <scope>NUCLEOTIDE SEQUENCE</scope>
    <source>
        <strain evidence="1">Bin4</strain>
    </source>
</reference>
<dbReference type="EMBL" id="JADIIN010000068">
    <property type="protein sequence ID" value="MBF4469454.1"/>
    <property type="molecule type" value="Genomic_DNA"/>
</dbReference>
<sequence length="77" mass="8938">MNYKNEWLRNVNRVVDIHKNGKKIYERCFVKNVDIKNFTLFIITAEGKDITLSMGKNMAIVKYPSETLFKVNGKVVA</sequence>
<dbReference type="AlphaFoldDB" id="A0A843AFH5"/>